<proteinExistence type="predicted"/>
<evidence type="ECO:0000313" key="2">
    <source>
        <dbReference type="EMBL" id="GEU31035.1"/>
    </source>
</evidence>
<accession>A0A6L2J500</accession>
<name>A0A6L2J500_TANCI</name>
<sequence>MDDPNITMEEYIMLEEEKARMHGKVYNWEIATYGKIWYDEDVHDLRSVETKFPSIVFNDTLMSEPTAPGVVKLEIEGNVNFEIKSQFMRELREDTFSGNKNDDAHEHVERVLDIVSLFNITEVSHDAVMLRVFPITLTGAAKRWVYRLPSGTEEVKSIVNAKYGEFGRPSPFRNGAKYRIGPPGYYIRMDNRPPVREKKAKNGRAFEQTPGGINAKKDRD</sequence>
<gene>
    <name evidence="2" type="ORF">Tci_003013</name>
</gene>
<reference evidence="2" key="1">
    <citation type="journal article" date="2019" name="Sci. Rep.">
        <title>Draft genome of Tanacetum cinerariifolium, the natural source of mosquito coil.</title>
        <authorList>
            <person name="Yamashiro T."/>
            <person name="Shiraishi A."/>
            <person name="Satake H."/>
            <person name="Nakayama K."/>
        </authorList>
    </citation>
    <scope>NUCLEOTIDE SEQUENCE</scope>
</reference>
<protein>
    <recommendedName>
        <fullName evidence="3">Reverse transcriptase domain-containing protein</fullName>
    </recommendedName>
</protein>
<evidence type="ECO:0000256" key="1">
    <source>
        <dbReference type="SAM" id="MobiDB-lite"/>
    </source>
</evidence>
<organism evidence="2">
    <name type="scientific">Tanacetum cinerariifolium</name>
    <name type="common">Dalmatian daisy</name>
    <name type="synonym">Chrysanthemum cinerariifolium</name>
    <dbReference type="NCBI Taxonomy" id="118510"/>
    <lineage>
        <taxon>Eukaryota</taxon>
        <taxon>Viridiplantae</taxon>
        <taxon>Streptophyta</taxon>
        <taxon>Embryophyta</taxon>
        <taxon>Tracheophyta</taxon>
        <taxon>Spermatophyta</taxon>
        <taxon>Magnoliopsida</taxon>
        <taxon>eudicotyledons</taxon>
        <taxon>Gunneridae</taxon>
        <taxon>Pentapetalae</taxon>
        <taxon>asterids</taxon>
        <taxon>campanulids</taxon>
        <taxon>Asterales</taxon>
        <taxon>Asteraceae</taxon>
        <taxon>Asteroideae</taxon>
        <taxon>Anthemideae</taxon>
        <taxon>Anthemidinae</taxon>
        <taxon>Tanacetum</taxon>
    </lineage>
</organism>
<dbReference type="AlphaFoldDB" id="A0A6L2J500"/>
<comment type="caution">
    <text evidence="2">The sequence shown here is derived from an EMBL/GenBank/DDBJ whole genome shotgun (WGS) entry which is preliminary data.</text>
</comment>
<feature type="region of interest" description="Disordered" evidence="1">
    <location>
        <begin position="189"/>
        <end position="220"/>
    </location>
</feature>
<dbReference type="EMBL" id="BKCJ010000212">
    <property type="protein sequence ID" value="GEU31035.1"/>
    <property type="molecule type" value="Genomic_DNA"/>
</dbReference>
<evidence type="ECO:0008006" key="3">
    <source>
        <dbReference type="Google" id="ProtNLM"/>
    </source>
</evidence>